<dbReference type="SUPFAM" id="SSF52540">
    <property type="entry name" value="P-loop containing nucleoside triphosphate hydrolases"/>
    <property type="match status" value="1"/>
</dbReference>
<organism evidence="1 2">
    <name type="scientific">Enterocloster bolteae (strain ATCC BAA-613 / DSM 15670 / CCUG 46953 / JCM 12243 / WAL 16351)</name>
    <name type="common">Clostridium bolteae</name>
    <dbReference type="NCBI Taxonomy" id="411902"/>
    <lineage>
        <taxon>Bacteria</taxon>
        <taxon>Bacillati</taxon>
        <taxon>Bacillota</taxon>
        <taxon>Clostridia</taxon>
        <taxon>Lachnospirales</taxon>
        <taxon>Lachnospiraceae</taxon>
        <taxon>Enterocloster</taxon>
    </lineage>
</organism>
<sequence length="675" mass="77947">MVLSIKNLEIIDETYYCDGEPVTDFTVEFLGHLVRWENGIPNSYYKIRIITTTKQKVVMDVSAADMNSVRWIYKIPFAVWCKNKKKFTGMLITAIKTQLQGIAPIEVIYDRVGFVERNCEWIFLLSNGSISKRGFGFKEHSGIQRYNFLGKVIMEQEERGTQIEEFICLLKQNIEIYYPLFLITLMSVVRLPLRKQGIELGITVWLYGNSGSGKTELAEALAVFTEVNEFGNKELMYATTSKRYILETLSCSKGMPVILDDVKQEKVQGQRDHCRIAVDAVLRGVFQGCLTENYGQKDTSVDTCAVITGEYMETTESQNARLLYKDVSGFLEDKGNSESLRKFQRNSRLLPGIIGDFICWLCMEMEDQDVLDKWKKHYHRGQDEESIYANVPNGARLKANDNMMRFMHYIWMKYITDTGFNNEGLKVEFQRKGEYSIQKIVEDTSLLLGGLEALLVQAMTEVVQTSRIRHAKYRRESLLVCDGCVWQQQEFCLWEEDDFLYIDDIERSWSTKSCEQSADIRGILVIGRDKLLDKMLYVVDNKIKQGVIPEHFLDKVSLGAMARCGLIACSLRDEKQYRYAKYYPCIAPKDEEEIGEYFSDYCNHNLPRNQRRRTVEYKRDMVVQCNLGHSAFAHVLDCMIEDAKEGMLSGVENTEVMSMRRAFSQRKVLLKSVSE</sequence>
<reference evidence="1 2" key="1">
    <citation type="submission" date="2007-08" db="EMBL/GenBank/DDBJ databases">
        <authorList>
            <person name="Fulton L."/>
            <person name="Clifton S."/>
            <person name="Fulton B."/>
            <person name="Xu J."/>
            <person name="Minx P."/>
            <person name="Pepin K.H."/>
            <person name="Johnson M."/>
            <person name="Thiruvilangam P."/>
            <person name="Bhonagiri V."/>
            <person name="Nash W.E."/>
            <person name="Mardis E.R."/>
            <person name="Wilson R.K."/>
        </authorList>
    </citation>
    <scope>NUCLEOTIDE SEQUENCE [LARGE SCALE GENOMIC DNA]</scope>
    <source>
        <strain evidence="2">ATCC BAA-613 / DSM 15670 / CCUG 46953 / JCM 12243 / WAL 16351</strain>
    </source>
</reference>
<dbReference type="Proteomes" id="UP000005396">
    <property type="component" value="Unassembled WGS sequence"/>
</dbReference>
<dbReference type="PaxDb" id="411902-CLOBOL_00683"/>
<evidence type="ECO:0008006" key="3">
    <source>
        <dbReference type="Google" id="ProtNLM"/>
    </source>
</evidence>
<proteinExistence type="predicted"/>
<dbReference type="InterPro" id="IPR027417">
    <property type="entry name" value="P-loop_NTPase"/>
</dbReference>
<gene>
    <name evidence="1" type="ORF">CLOBOL_00683</name>
</gene>
<dbReference type="EMBL" id="ABCC02000009">
    <property type="protein sequence ID" value="EDP19247.1"/>
    <property type="molecule type" value="Genomic_DNA"/>
</dbReference>
<dbReference type="AlphaFoldDB" id="A8RIF9"/>
<accession>A8RIF9</accession>
<evidence type="ECO:0000313" key="1">
    <source>
        <dbReference type="EMBL" id="EDP19247.1"/>
    </source>
</evidence>
<dbReference type="RefSeq" id="WP_002566999.1">
    <property type="nucleotide sequence ID" value="NZ_DS480669.1"/>
</dbReference>
<reference evidence="1 2" key="2">
    <citation type="submission" date="2007-09" db="EMBL/GenBank/DDBJ databases">
        <title>Draft genome sequence of Clostridium bolteae (ATCC BAA-613).</title>
        <authorList>
            <person name="Sudarsanam P."/>
            <person name="Ley R."/>
            <person name="Guruge J."/>
            <person name="Turnbaugh P.J."/>
            <person name="Mahowald M."/>
            <person name="Liep D."/>
            <person name="Gordon J."/>
        </authorList>
    </citation>
    <scope>NUCLEOTIDE SEQUENCE [LARGE SCALE GENOMIC DNA]</scope>
    <source>
        <strain evidence="2">ATCC BAA-613 / DSM 15670 / CCUG 46953 / JCM 12243 / WAL 16351</strain>
    </source>
</reference>
<protein>
    <recommendedName>
        <fullName evidence="3">DUF927 domain-containing protein</fullName>
    </recommendedName>
</protein>
<comment type="caution">
    <text evidence="1">The sequence shown here is derived from an EMBL/GenBank/DDBJ whole genome shotgun (WGS) entry which is preliminary data.</text>
</comment>
<evidence type="ECO:0000313" key="2">
    <source>
        <dbReference type="Proteomes" id="UP000005396"/>
    </source>
</evidence>
<dbReference type="HOGENOM" id="CLU_406942_0_0_9"/>
<name>A8RIF9_ENTBW</name>